<gene>
    <name evidence="1" type="ORF">SDC9_208529</name>
</gene>
<dbReference type="EMBL" id="VSSQ01136524">
    <property type="protein sequence ID" value="MPN60797.1"/>
    <property type="molecule type" value="Genomic_DNA"/>
</dbReference>
<dbReference type="AlphaFoldDB" id="A0A645JBT8"/>
<evidence type="ECO:0000313" key="1">
    <source>
        <dbReference type="EMBL" id="MPN60797.1"/>
    </source>
</evidence>
<organism evidence="1">
    <name type="scientific">bioreactor metagenome</name>
    <dbReference type="NCBI Taxonomy" id="1076179"/>
    <lineage>
        <taxon>unclassified sequences</taxon>
        <taxon>metagenomes</taxon>
        <taxon>ecological metagenomes</taxon>
    </lineage>
</organism>
<comment type="caution">
    <text evidence="1">The sequence shown here is derived from an EMBL/GenBank/DDBJ whole genome shotgun (WGS) entry which is preliminary data.</text>
</comment>
<reference evidence="1" key="1">
    <citation type="submission" date="2019-08" db="EMBL/GenBank/DDBJ databases">
        <authorList>
            <person name="Kucharzyk K."/>
            <person name="Murdoch R.W."/>
            <person name="Higgins S."/>
            <person name="Loffler F."/>
        </authorList>
    </citation>
    <scope>NUCLEOTIDE SEQUENCE</scope>
</reference>
<sequence length="100" mass="11188">MRDRSLGQDEAIACPHRLRQPAQRIIVREGIKTGQVELVLLLLDIARMTPHVIHAVLVEGPTEDRTERNRGIDANAVVRPVGQLRPHRHVEQLGIGRDGV</sequence>
<protein>
    <submittedName>
        <fullName evidence="1">Uncharacterized protein</fullName>
    </submittedName>
</protein>
<name>A0A645JBT8_9ZZZZ</name>
<accession>A0A645JBT8</accession>
<proteinExistence type="predicted"/>